<gene>
    <name evidence="2" type="ORF">DFR42_101624</name>
</gene>
<keyword evidence="3" id="KW-1185">Reference proteome</keyword>
<name>A0A318JBT8_9BURK</name>
<dbReference type="Proteomes" id="UP000247792">
    <property type="component" value="Unassembled WGS sequence"/>
</dbReference>
<dbReference type="Pfam" id="PF02321">
    <property type="entry name" value="OEP"/>
    <property type="match status" value="1"/>
</dbReference>
<dbReference type="InterPro" id="IPR003423">
    <property type="entry name" value="OMP_efflux"/>
</dbReference>
<organism evidence="2 3">
    <name type="scientific">Undibacterium pigrum</name>
    <dbReference type="NCBI Taxonomy" id="401470"/>
    <lineage>
        <taxon>Bacteria</taxon>
        <taxon>Pseudomonadati</taxon>
        <taxon>Pseudomonadota</taxon>
        <taxon>Betaproteobacteria</taxon>
        <taxon>Burkholderiales</taxon>
        <taxon>Oxalobacteraceae</taxon>
        <taxon>Undibacterium</taxon>
    </lineage>
</organism>
<dbReference type="SUPFAM" id="SSF56954">
    <property type="entry name" value="Outer membrane efflux proteins (OEP)"/>
    <property type="match status" value="1"/>
</dbReference>
<dbReference type="RefSeq" id="WP_245936812.1">
    <property type="nucleotide sequence ID" value="NZ_QJKB01000001.1"/>
</dbReference>
<accession>A0A318JBT8</accession>
<protein>
    <submittedName>
        <fullName evidence="2">Outer membrane protein TolC</fullName>
    </submittedName>
</protein>
<proteinExistence type="inferred from homology"/>
<dbReference type="GO" id="GO:0015562">
    <property type="term" value="F:efflux transmembrane transporter activity"/>
    <property type="evidence" value="ECO:0007669"/>
    <property type="project" value="InterPro"/>
</dbReference>
<evidence type="ECO:0000313" key="3">
    <source>
        <dbReference type="Proteomes" id="UP000247792"/>
    </source>
</evidence>
<dbReference type="EMBL" id="QJKB01000001">
    <property type="protein sequence ID" value="PXX47048.1"/>
    <property type="molecule type" value="Genomic_DNA"/>
</dbReference>
<dbReference type="InterPro" id="IPR010131">
    <property type="entry name" value="MdtP/NodT-like"/>
</dbReference>
<dbReference type="AlphaFoldDB" id="A0A318JBT8"/>
<evidence type="ECO:0000256" key="1">
    <source>
        <dbReference type="ARBA" id="ARBA00007613"/>
    </source>
</evidence>
<reference evidence="2 3" key="1">
    <citation type="submission" date="2018-05" db="EMBL/GenBank/DDBJ databases">
        <title>Genomic Encyclopedia of Type Strains, Phase IV (KMG-IV): sequencing the most valuable type-strain genomes for metagenomic binning, comparative biology and taxonomic classification.</title>
        <authorList>
            <person name="Goeker M."/>
        </authorList>
    </citation>
    <scope>NUCLEOTIDE SEQUENCE [LARGE SCALE GENOMIC DNA]</scope>
    <source>
        <strain evidence="2 3">DSM 19792</strain>
    </source>
</reference>
<sequence length="448" mass="49748">MSFSFRALMFAHQKTKLYSQFLVLIPVAVAFGLTPLNVLATESLLTLGNAQQLAVIRSRQLIAQDMAVNASREMAVAAGQLPDPILKAGIDNLPVSGPDRGSLTGDFMTMRRIGIMQELTRNDKRQLRAERFDRLADKSLAEKSSAIAAIQRDTAVAWLDRYYAERMAAVVTDQSIQAKLEIEAAESSYRAGRGNQADIFAARSALGVVDDRHSEILRKVRTAKTMLSRWTGGDPELPLAGEPSIGNIRLDLSALDKSLAHHPQIAVMTRQTEIADTDAKLAEANKKPDWSIEVAFQQRGSAYSNMVSVGISLPFQWDQKNRQDRELSSKLAMVEQAKAEREETLRAHVAETRAMVGEWQSDLERSVRYERELIPLAKERTQAILGAYRGGKANLTDLLAARRNEIDVRLQALQLQADTARLWAQLNFLFPADVPGTHPAQSMNKDMQ</sequence>
<comment type="caution">
    <text evidence="2">The sequence shown here is derived from an EMBL/GenBank/DDBJ whole genome shotgun (WGS) entry which is preliminary data.</text>
</comment>
<dbReference type="PANTHER" id="PTHR30203">
    <property type="entry name" value="OUTER MEMBRANE CATION EFFLUX PROTEIN"/>
    <property type="match status" value="1"/>
</dbReference>
<evidence type="ECO:0000313" key="2">
    <source>
        <dbReference type="EMBL" id="PXX47048.1"/>
    </source>
</evidence>
<dbReference type="Gene3D" id="1.20.1600.10">
    <property type="entry name" value="Outer membrane efflux proteins (OEP)"/>
    <property type="match status" value="1"/>
</dbReference>
<comment type="similarity">
    <text evidence="1">Belongs to the outer membrane factor (OMF) (TC 1.B.17) family.</text>
</comment>